<accession>A0A7Z7CYK6</accession>
<dbReference type="Proteomes" id="UP000198702">
    <property type="component" value="Unassembled WGS sequence"/>
</dbReference>
<name>A0A7Z7CYK6_9MICO</name>
<dbReference type="EMBL" id="FOQZ01000003">
    <property type="protein sequence ID" value="SFI60910.1"/>
    <property type="molecule type" value="Genomic_DNA"/>
</dbReference>
<dbReference type="GO" id="GO:0005829">
    <property type="term" value="C:cytosol"/>
    <property type="evidence" value="ECO:0007669"/>
    <property type="project" value="TreeGrafter"/>
</dbReference>
<dbReference type="NCBIfam" id="NF004868">
    <property type="entry name" value="PRK06224.1-5"/>
    <property type="match status" value="1"/>
</dbReference>
<protein>
    <recommendedName>
        <fullName evidence="3">citrate synthase (unknown stereospecificity)</fullName>
        <ecNumber evidence="3">2.3.3.16</ecNumber>
    </recommendedName>
</protein>
<dbReference type="GO" id="GO:0006099">
    <property type="term" value="P:tricarboxylic acid cycle"/>
    <property type="evidence" value="ECO:0007669"/>
    <property type="project" value="UniProtKB-UniPathway"/>
</dbReference>
<dbReference type="UniPathway" id="UPA00223"/>
<gene>
    <name evidence="7" type="ORF">SAMN04487751_2368</name>
</gene>
<dbReference type="GO" id="GO:0036440">
    <property type="term" value="F:citrate synthase activity"/>
    <property type="evidence" value="ECO:0007669"/>
    <property type="project" value="UniProtKB-EC"/>
</dbReference>
<evidence type="ECO:0000313" key="8">
    <source>
        <dbReference type="Proteomes" id="UP000198702"/>
    </source>
</evidence>
<dbReference type="Gene3D" id="1.10.580.10">
    <property type="entry name" value="Citrate Synthase, domain 1"/>
    <property type="match status" value="1"/>
</dbReference>
<evidence type="ECO:0000256" key="1">
    <source>
        <dbReference type="ARBA" id="ARBA00005163"/>
    </source>
</evidence>
<reference evidence="7 8" key="1">
    <citation type="submission" date="2016-10" db="EMBL/GenBank/DDBJ databases">
        <authorList>
            <person name="Varghese N."/>
            <person name="Submissions S."/>
        </authorList>
    </citation>
    <scope>NUCLEOTIDE SEQUENCE [LARGE SCALE GENOMIC DNA]</scope>
    <source>
        <strain evidence="7 8">UNC380MFSha3.1</strain>
    </source>
</reference>
<dbReference type="Gene3D" id="1.10.230.10">
    <property type="entry name" value="Cytochrome P450-Terp, domain 2"/>
    <property type="match status" value="1"/>
</dbReference>
<dbReference type="CDD" id="cd06100">
    <property type="entry name" value="CCL_ACL-C"/>
    <property type="match status" value="1"/>
</dbReference>
<dbReference type="PANTHER" id="PTHR11739:SF4">
    <property type="entry name" value="CITRATE SYNTHASE, PEROXISOMAL"/>
    <property type="match status" value="1"/>
</dbReference>
<dbReference type="PANTHER" id="PTHR11739">
    <property type="entry name" value="CITRATE SYNTHASE"/>
    <property type="match status" value="1"/>
</dbReference>
<evidence type="ECO:0000313" key="7">
    <source>
        <dbReference type="EMBL" id="SFI60910.1"/>
    </source>
</evidence>
<organism evidence="7 8">
    <name type="scientific">Microbacterium saccharophilum</name>
    <dbReference type="NCBI Taxonomy" id="1213358"/>
    <lineage>
        <taxon>Bacteria</taxon>
        <taxon>Bacillati</taxon>
        <taxon>Actinomycetota</taxon>
        <taxon>Actinomycetes</taxon>
        <taxon>Micrococcales</taxon>
        <taxon>Microbacteriaceae</taxon>
        <taxon>Microbacterium</taxon>
    </lineage>
</organism>
<dbReference type="Pfam" id="PF00285">
    <property type="entry name" value="Citrate_synt"/>
    <property type="match status" value="1"/>
</dbReference>
<comment type="similarity">
    <text evidence="2 5">Belongs to the citrate synthase family.</text>
</comment>
<comment type="caution">
    <text evidence="7">The sequence shown here is derived from an EMBL/GenBank/DDBJ whole genome shotgun (WGS) entry which is preliminary data.</text>
</comment>
<dbReference type="InterPro" id="IPR036969">
    <property type="entry name" value="Citrate_synthase_sf"/>
</dbReference>
<proteinExistence type="inferred from homology"/>
<evidence type="ECO:0000256" key="5">
    <source>
        <dbReference type="RuleBase" id="RU003406"/>
    </source>
</evidence>
<feature type="compositionally biased region" description="Basic and acidic residues" evidence="6">
    <location>
        <begin position="1"/>
        <end position="13"/>
    </location>
</feature>
<dbReference type="SUPFAM" id="SSF48256">
    <property type="entry name" value="Citrate synthase"/>
    <property type="match status" value="1"/>
</dbReference>
<evidence type="ECO:0000256" key="2">
    <source>
        <dbReference type="ARBA" id="ARBA00010566"/>
    </source>
</evidence>
<dbReference type="InterPro" id="IPR002020">
    <property type="entry name" value="Citrate_synthase"/>
</dbReference>
<keyword evidence="4 5" id="KW-0808">Transferase</keyword>
<evidence type="ECO:0000256" key="4">
    <source>
        <dbReference type="ARBA" id="ARBA00022679"/>
    </source>
</evidence>
<dbReference type="InterPro" id="IPR016142">
    <property type="entry name" value="Citrate_synth-like_lrg_a-sub"/>
</dbReference>
<dbReference type="InterPro" id="IPR016143">
    <property type="entry name" value="Citrate_synth-like_sm_a-sub"/>
</dbReference>
<sequence length="280" mass="30136">MTGDPRLPEDNRPLIRGTHTGTSIARSTPDAIYVRDNDLVADLMGRIDFTSMLLLHLTGRRPEPRERAVVDAVLVALMEHGLTPSSISARLIYSSAPDAMQGAVAAGLLGAGGVFLGSMEELAHLLQTGCQAIDDGTATAEEYSRDLVTRRLADGETIPGFGHHIHRPDDPRTPRLIEIAEENGVAGPHVALLRTLSATVDEIKGRHVTVNVTGAVAAVLSDLGYPWQVMRGFSMVARTAGLVGHLREEQENPLGRELWDLVERAVPYHGAEASPAEEAR</sequence>
<dbReference type="GO" id="GO:0005975">
    <property type="term" value="P:carbohydrate metabolic process"/>
    <property type="evidence" value="ECO:0007669"/>
    <property type="project" value="TreeGrafter"/>
</dbReference>
<evidence type="ECO:0000256" key="3">
    <source>
        <dbReference type="ARBA" id="ARBA00012972"/>
    </source>
</evidence>
<dbReference type="InterPro" id="IPR019810">
    <property type="entry name" value="Citrate_synthase_AS"/>
</dbReference>
<feature type="region of interest" description="Disordered" evidence="6">
    <location>
        <begin position="1"/>
        <end position="23"/>
    </location>
</feature>
<evidence type="ECO:0000256" key="6">
    <source>
        <dbReference type="SAM" id="MobiDB-lite"/>
    </source>
</evidence>
<dbReference type="RefSeq" id="WP_081782783.1">
    <property type="nucleotide sequence ID" value="NZ_FOQZ01000003.1"/>
</dbReference>
<dbReference type="PROSITE" id="PS00480">
    <property type="entry name" value="CITRATE_SYNTHASE"/>
    <property type="match status" value="1"/>
</dbReference>
<comment type="pathway">
    <text evidence="1">Carbohydrate metabolism; tricarboxylic acid cycle.</text>
</comment>
<dbReference type="AlphaFoldDB" id="A0A7Z7CYK6"/>
<dbReference type="EC" id="2.3.3.16" evidence="3"/>